<dbReference type="PANTHER" id="PTHR11575:SF6">
    <property type="entry name" value="2',3'-CYCLIC-NUCLEOTIDE 2'-PHOSPHODIESTERASE_3'-NUCLEOTIDASE"/>
    <property type="match status" value="1"/>
</dbReference>
<dbReference type="InterPro" id="IPR004843">
    <property type="entry name" value="Calcineurin-like_PHP"/>
</dbReference>
<dbReference type="Pfam" id="PF02872">
    <property type="entry name" value="5_nucleotid_C"/>
    <property type="match status" value="1"/>
</dbReference>
<evidence type="ECO:0000256" key="1">
    <source>
        <dbReference type="ARBA" id="ARBA00000527"/>
    </source>
</evidence>
<proteinExistence type="inferred from homology"/>
<dbReference type="InterPro" id="IPR008334">
    <property type="entry name" value="5'-Nucleotdase_C"/>
</dbReference>
<dbReference type="Pfam" id="PF00149">
    <property type="entry name" value="Metallophos"/>
    <property type="match status" value="1"/>
</dbReference>
<dbReference type="PRINTS" id="PR01607">
    <property type="entry name" value="APYRASEFAMLY"/>
</dbReference>
<comment type="catalytic activity">
    <reaction evidence="2">
        <text>a nucleoside 2',3'-cyclic phosphate + H2O = a nucleoside 3'-phosphate + H(+)</text>
        <dbReference type="Rhea" id="RHEA:19621"/>
        <dbReference type="ChEBI" id="CHEBI:15377"/>
        <dbReference type="ChEBI" id="CHEBI:15378"/>
        <dbReference type="ChEBI" id="CHEBI:66949"/>
        <dbReference type="ChEBI" id="CHEBI:66954"/>
        <dbReference type="EC" id="3.1.4.16"/>
    </reaction>
</comment>
<evidence type="ECO:0000256" key="4">
    <source>
        <dbReference type="ARBA" id="ARBA00004196"/>
    </source>
</evidence>
<organism evidence="14 15">
    <name type="scientific">Nocardiopsis aegyptia</name>
    <dbReference type="NCBI Taxonomy" id="220378"/>
    <lineage>
        <taxon>Bacteria</taxon>
        <taxon>Bacillati</taxon>
        <taxon>Actinomycetota</taxon>
        <taxon>Actinomycetes</taxon>
        <taxon>Streptosporangiales</taxon>
        <taxon>Nocardiopsidaceae</taxon>
        <taxon>Nocardiopsis</taxon>
    </lineage>
</organism>
<evidence type="ECO:0000313" key="15">
    <source>
        <dbReference type="Proteomes" id="UP000572051"/>
    </source>
</evidence>
<feature type="domain" description="Calcineurin-like phosphoesterase" evidence="12">
    <location>
        <begin position="42"/>
        <end position="291"/>
    </location>
</feature>
<comment type="cofactor">
    <cofactor evidence="3">
        <name>a divalent metal cation</name>
        <dbReference type="ChEBI" id="CHEBI:60240"/>
    </cofactor>
</comment>
<dbReference type="GO" id="GO:0008254">
    <property type="term" value="F:3'-nucleotidase activity"/>
    <property type="evidence" value="ECO:0007669"/>
    <property type="project" value="UniProtKB-EC"/>
</dbReference>
<evidence type="ECO:0000256" key="9">
    <source>
        <dbReference type="ARBA" id="ARBA00022801"/>
    </source>
</evidence>
<sequence>MAADSPLSRRGAIGGLGAAGALALAGWPGTAAASSARDALITVMGTSDLHGYCLNWDYFKNAEYENGDGDHIGIAKAASLIKQVRAERGTDNTLLFDSGDTIQGSSLATYYNTVEPFTETGETHPMARAMNAVGYDAVALGNHEFNYGLAHLDAWIEQMDAPVLGANAVHHGTDDPAYKPYVLKRMRVTCTNKPGRQPLVVGVLGLTNPGSIIWDRRHVEGELEFRDLVETAAHWVPIMRAEGADIVIVSAHSGDSGTSSYGEGLPVENASAMVAEEVPGIDAILFGHAHRDVPERFVTNRVTGEDVLMSMPSYWGRRLSVMDLALRRERGRWRVVSKSAVALDANTVEEDPDVVAAVEGQHATAVDYVNQVIATSTEELSAARACWTDTAIVDYIQHVQIETVRAALAGTPEGDLPVISIAAPFSRSAVFPAGDVSIRDMAGLYIYDNTLLASELTGAQVRAYLEFSARYFEQVAPGAEVDPERITNAGGTPDYNFDQVAGLEYEIDISRSPGQRITSLTLDGAEVADDQRFVMAVNNYRQSGGGGFPHIADAPVVYNEQIEVRQALIDHATETGTIDPADFHTPNWRLVREGGPVFE</sequence>
<dbReference type="RefSeq" id="WP_179829372.1">
    <property type="nucleotide sequence ID" value="NZ_JACCFS010000001.1"/>
</dbReference>
<keyword evidence="15" id="KW-1185">Reference proteome</keyword>
<dbReference type="PANTHER" id="PTHR11575">
    <property type="entry name" value="5'-NUCLEOTIDASE-RELATED"/>
    <property type="match status" value="1"/>
</dbReference>
<evidence type="ECO:0000256" key="5">
    <source>
        <dbReference type="ARBA" id="ARBA00006654"/>
    </source>
</evidence>
<name>A0A7Z0EVT5_9ACTN</name>
<comment type="catalytic activity">
    <reaction evidence="1">
        <text>a ribonucleoside 3'-phosphate + H2O = a ribonucleoside + phosphate</text>
        <dbReference type="Rhea" id="RHEA:10144"/>
        <dbReference type="ChEBI" id="CHEBI:13197"/>
        <dbReference type="ChEBI" id="CHEBI:15377"/>
        <dbReference type="ChEBI" id="CHEBI:18254"/>
        <dbReference type="ChEBI" id="CHEBI:43474"/>
        <dbReference type="EC" id="3.1.3.6"/>
    </reaction>
</comment>
<dbReference type="GO" id="GO:0009166">
    <property type="term" value="P:nucleotide catabolic process"/>
    <property type="evidence" value="ECO:0007669"/>
    <property type="project" value="InterPro"/>
</dbReference>
<dbReference type="SUPFAM" id="SSF56300">
    <property type="entry name" value="Metallo-dependent phosphatases"/>
    <property type="match status" value="1"/>
</dbReference>
<feature type="domain" description="5'-Nucleotidase C-terminal" evidence="13">
    <location>
        <begin position="372"/>
        <end position="552"/>
    </location>
</feature>
<evidence type="ECO:0000259" key="13">
    <source>
        <dbReference type="Pfam" id="PF02872"/>
    </source>
</evidence>
<dbReference type="Gene3D" id="3.90.780.10">
    <property type="entry name" value="5'-Nucleotidase, C-terminal domain"/>
    <property type="match status" value="1"/>
</dbReference>
<dbReference type="InterPro" id="IPR036907">
    <property type="entry name" value="5'-Nucleotdase_C_sf"/>
</dbReference>
<dbReference type="GO" id="GO:0046872">
    <property type="term" value="F:metal ion binding"/>
    <property type="evidence" value="ECO:0007669"/>
    <property type="project" value="UniProtKB-KW"/>
</dbReference>
<evidence type="ECO:0000256" key="3">
    <source>
        <dbReference type="ARBA" id="ARBA00001968"/>
    </source>
</evidence>
<comment type="subcellular location">
    <subcellularLocation>
        <location evidence="4">Cell envelope</location>
    </subcellularLocation>
</comment>
<dbReference type="Proteomes" id="UP000572051">
    <property type="component" value="Unassembled WGS sequence"/>
</dbReference>
<dbReference type="PROSITE" id="PS00786">
    <property type="entry name" value="5_NUCLEOTIDASE_2"/>
    <property type="match status" value="1"/>
</dbReference>
<dbReference type="GO" id="GO:0030288">
    <property type="term" value="C:outer membrane-bounded periplasmic space"/>
    <property type="evidence" value="ECO:0007669"/>
    <property type="project" value="TreeGrafter"/>
</dbReference>
<evidence type="ECO:0000256" key="10">
    <source>
        <dbReference type="ARBA" id="ARBA00023268"/>
    </source>
</evidence>
<evidence type="ECO:0000313" key="14">
    <source>
        <dbReference type="EMBL" id="NYJ38203.1"/>
    </source>
</evidence>
<evidence type="ECO:0000256" key="7">
    <source>
        <dbReference type="ARBA" id="ARBA00022729"/>
    </source>
</evidence>
<dbReference type="Gene3D" id="3.60.21.10">
    <property type="match status" value="1"/>
</dbReference>
<dbReference type="EC" id="3.1.3.6" evidence="14"/>
<dbReference type="InterPro" id="IPR029052">
    <property type="entry name" value="Metallo-depent_PP-like"/>
</dbReference>
<protein>
    <submittedName>
        <fullName evidence="14">2',3'-cyclic-nucleotide 2'-phosphodiesterase/3'-nucleotidase</fullName>
        <ecNumber evidence="14">3.1.3.6</ecNumber>
        <ecNumber evidence="14">3.1.4.16</ecNumber>
    </submittedName>
</protein>
<evidence type="ECO:0000256" key="11">
    <source>
        <dbReference type="RuleBase" id="RU362119"/>
    </source>
</evidence>
<dbReference type="AlphaFoldDB" id="A0A7Z0EVT5"/>
<dbReference type="InterPro" id="IPR006179">
    <property type="entry name" value="5_nucleotidase/apyrase"/>
</dbReference>
<evidence type="ECO:0000256" key="2">
    <source>
        <dbReference type="ARBA" id="ARBA00001730"/>
    </source>
</evidence>
<dbReference type="InterPro" id="IPR006146">
    <property type="entry name" value="5'-Nucleotdase_CS"/>
</dbReference>
<keyword evidence="10" id="KW-0511">Multifunctional enzyme</keyword>
<keyword evidence="9 11" id="KW-0378">Hydrolase</keyword>
<evidence type="ECO:0000256" key="6">
    <source>
        <dbReference type="ARBA" id="ARBA00022723"/>
    </source>
</evidence>
<dbReference type="PROSITE" id="PS51318">
    <property type="entry name" value="TAT"/>
    <property type="match status" value="1"/>
</dbReference>
<dbReference type="GO" id="GO:0008663">
    <property type="term" value="F:2',3'-cyclic-nucleotide 2'-phosphodiesterase activity"/>
    <property type="evidence" value="ECO:0007669"/>
    <property type="project" value="UniProtKB-EC"/>
</dbReference>
<keyword evidence="8 11" id="KW-0547">Nucleotide-binding</keyword>
<dbReference type="GO" id="GO:0000166">
    <property type="term" value="F:nucleotide binding"/>
    <property type="evidence" value="ECO:0007669"/>
    <property type="project" value="UniProtKB-KW"/>
</dbReference>
<dbReference type="InterPro" id="IPR041827">
    <property type="entry name" value="CpdB_N"/>
</dbReference>
<keyword evidence="7" id="KW-0732">Signal</keyword>
<reference evidence="14 15" key="1">
    <citation type="submission" date="2020-07" db="EMBL/GenBank/DDBJ databases">
        <title>Sequencing the genomes of 1000 actinobacteria strains.</title>
        <authorList>
            <person name="Klenk H.-P."/>
        </authorList>
    </citation>
    <scope>NUCLEOTIDE SEQUENCE [LARGE SCALE GENOMIC DNA]</scope>
    <source>
        <strain evidence="14 15">DSM 44442</strain>
    </source>
</reference>
<dbReference type="EC" id="3.1.4.16" evidence="14"/>
<comment type="similarity">
    <text evidence="5 11">Belongs to the 5'-nucleotidase family.</text>
</comment>
<dbReference type="InterPro" id="IPR006311">
    <property type="entry name" value="TAT_signal"/>
</dbReference>
<dbReference type="EMBL" id="JACCFS010000001">
    <property type="protein sequence ID" value="NYJ38203.1"/>
    <property type="molecule type" value="Genomic_DNA"/>
</dbReference>
<dbReference type="CDD" id="cd07410">
    <property type="entry name" value="MPP_CpdB_N"/>
    <property type="match status" value="1"/>
</dbReference>
<evidence type="ECO:0000259" key="12">
    <source>
        <dbReference type="Pfam" id="PF00149"/>
    </source>
</evidence>
<accession>A0A7Z0EVT5</accession>
<keyword evidence="6" id="KW-0479">Metal-binding</keyword>
<comment type="caution">
    <text evidence="14">The sequence shown here is derived from an EMBL/GenBank/DDBJ whole genome shotgun (WGS) entry which is preliminary data.</text>
</comment>
<dbReference type="SUPFAM" id="SSF55816">
    <property type="entry name" value="5'-nucleotidase (syn. UDP-sugar hydrolase), C-terminal domain"/>
    <property type="match status" value="1"/>
</dbReference>
<gene>
    <name evidence="14" type="ORF">HNR10_006084</name>
</gene>
<evidence type="ECO:0000256" key="8">
    <source>
        <dbReference type="ARBA" id="ARBA00022741"/>
    </source>
</evidence>